<evidence type="ECO:0000313" key="1">
    <source>
        <dbReference type="EMBL" id="KAK7485032.1"/>
    </source>
</evidence>
<accession>A0ABD0KDP5</accession>
<organism evidence="1 2">
    <name type="scientific">Batillaria attramentaria</name>
    <dbReference type="NCBI Taxonomy" id="370345"/>
    <lineage>
        <taxon>Eukaryota</taxon>
        <taxon>Metazoa</taxon>
        <taxon>Spiralia</taxon>
        <taxon>Lophotrochozoa</taxon>
        <taxon>Mollusca</taxon>
        <taxon>Gastropoda</taxon>
        <taxon>Caenogastropoda</taxon>
        <taxon>Sorbeoconcha</taxon>
        <taxon>Cerithioidea</taxon>
        <taxon>Batillariidae</taxon>
        <taxon>Batillaria</taxon>
    </lineage>
</organism>
<reference evidence="1 2" key="1">
    <citation type="journal article" date="2023" name="Sci. Data">
        <title>Genome assembly of the Korean intertidal mud-creeper Batillaria attramentaria.</title>
        <authorList>
            <person name="Patra A.K."/>
            <person name="Ho P.T."/>
            <person name="Jun S."/>
            <person name="Lee S.J."/>
            <person name="Kim Y."/>
            <person name="Won Y.J."/>
        </authorList>
    </citation>
    <scope>NUCLEOTIDE SEQUENCE [LARGE SCALE GENOMIC DNA]</scope>
    <source>
        <strain evidence="1">Wonlab-2016</strain>
    </source>
</reference>
<dbReference type="EMBL" id="JACVVK020000201">
    <property type="protein sequence ID" value="KAK7485032.1"/>
    <property type="molecule type" value="Genomic_DNA"/>
</dbReference>
<sequence>MHVQQLLVTIRTARGGFLANRKSLGVRVTLKGHQHGCVSRAEKSSCEVTRHVRKVSGDIDPPHYAVQRVVYVGRETICTVDGLHFNSIYNARVKAHNHAGESEYSDIVSLQTAEDSRVLGPTSTRTPSKPHTCSACHISVYLHTTQKSTDTNTCNDKKSGLTILSAADIIRHMRQEAVTQRKRGWYPHNTVGGRLLFGHGQVLKALEEDVFSQLPKGFQTSSSDTKIAPQDRGLGAAVSRITIVTWAEESGIQVSAVFAGLFGSSHFEAFSSERYCSGSYATKDLRRSR</sequence>
<dbReference type="CDD" id="cd00063">
    <property type="entry name" value="FN3"/>
    <property type="match status" value="1"/>
</dbReference>
<dbReference type="Proteomes" id="UP001519460">
    <property type="component" value="Unassembled WGS sequence"/>
</dbReference>
<evidence type="ECO:0000313" key="2">
    <source>
        <dbReference type="Proteomes" id="UP001519460"/>
    </source>
</evidence>
<dbReference type="AlphaFoldDB" id="A0ABD0KDP5"/>
<evidence type="ECO:0008006" key="3">
    <source>
        <dbReference type="Google" id="ProtNLM"/>
    </source>
</evidence>
<dbReference type="InterPro" id="IPR013783">
    <property type="entry name" value="Ig-like_fold"/>
</dbReference>
<name>A0ABD0KDP5_9CAEN</name>
<protein>
    <recommendedName>
        <fullName evidence="3">Fibronectin type-III domain-containing protein</fullName>
    </recommendedName>
</protein>
<dbReference type="Gene3D" id="2.60.40.10">
    <property type="entry name" value="Immunoglobulins"/>
    <property type="match status" value="1"/>
</dbReference>
<proteinExistence type="predicted"/>
<dbReference type="InterPro" id="IPR036116">
    <property type="entry name" value="FN3_sf"/>
</dbReference>
<gene>
    <name evidence="1" type="ORF">BaRGS_00023810</name>
</gene>
<dbReference type="SUPFAM" id="SSF49265">
    <property type="entry name" value="Fibronectin type III"/>
    <property type="match status" value="1"/>
</dbReference>
<keyword evidence="2" id="KW-1185">Reference proteome</keyword>
<dbReference type="InterPro" id="IPR003961">
    <property type="entry name" value="FN3_dom"/>
</dbReference>
<comment type="caution">
    <text evidence="1">The sequence shown here is derived from an EMBL/GenBank/DDBJ whole genome shotgun (WGS) entry which is preliminary data.</text>
</comment>